<dbReference type="PIRSF" id="PIRSF006294">
    <property type="entry name" value="PEP_crbxkin"/>
    <property type="match status" value="1"/>
</dbReference>
<keyword evidence="7 10" id="KW-0067">ATP-binding</keyword>
<comment type="similarity">
    <text evidence="2 10">Belongs to the phosphoenolpyruvate carboxykinase (ATP) family.</text>
</comment>
<comment type="function">
    <text evidence="10">Involved in the gluconeogenesis. Catalyzes the conversion of oxaloacetate (OAA) to phosphoenolpyruvate (PEP) through direct phosphoryl transfer between the nucleoside triphosphate and OAA.</text>
</comment>
<dbReference type="PROSITE" id="PS00532">
    <property type="entry name" value="PEPCK_ATP"/>
    <property type="match status" value="1"/>
</dbReference>
<dbReference type="FunFam" id="2.170.8.10:FF:000001">
    <property type="entry name" value="Phosphoenolpyruvate carboxykinase (ATP)"/>
    <property type="match status" value="1"/>
</dbReference>
<evidence type="ECO:0000313" key="11">
    <source>
        <dbReference type="EMBL" id="RCK81792.1"/>
    </source>
</evidence>
<evidence type="ECO:0000256" key="9">
    <source>
        <dbReference type="ARBA" id="ARBA00047371"/>
    </source>
</evidence>
<organism evidence="11 12">
    <name type="scientific">Candidatus Ozemobacter sibiricus</name>
    <dbReference type="NCBI Taxonomy" id="2268124"/>
    <lineage>
        <taxon>Bacteria</taxon>
        <taxon>Candidatus Ozemobacteria</taxon>
        <taxon>Candidatus Ozemobacterales</taxon>
        <taxon>Candidatus Ozemobacteraceae</taxon>
        <taxon>Candidatus Ozemobacter</taxon>
    </lineage>
</organism>
<dbReference type="EMBL" id="QOQW01000001">
    <property type="protein sequence ID" value="RCK81792.1"/>
    <property type="molecule type" value="Genomic_DNA"/>
</dbReference>
<accession>A0A367ZWR9</accession>
<evidence type="ECO:0000256" key="7">
    <source>
        <dbReference type="ARBA" id="ARBA00022840"/>
    </source>
</evidence>
<dbReference type="Proteomes" id="UP000252355">
    <property type="component" value="Unassembled WGS sequence"/>
</dbReference>
<dbReference type="SUPFAM" id="SSF68923">
    <property type="entry name" value="PEP carboxykinase N-terminal domain"/>
    <property type="match status" value="1"/>
</dbReference>
<keyword evidence="4 10" id="KW-0312">Gluconeogenesis</keyword>
<feature type="binding site" evidence="10">
    <location>
        <position position="196"/>
    </location>
    <ligand>
        <name>ATP</name>
        <dbReference type="ChEBI" id="CHEBI:30616"/>
    </ligand>
</feature>
<dbReference type="InterPro" id="IPR008210">
    <property type="entry name" value="PEP_carboxykinase_N"/>
</dbReference>
<dbReference type="EC" id="4.1.1.49" evidence="3 10"/>
<dbReference type="NCBIfam" id="NF006821">
    <property type="entry name" value="PRK09344.1-3"/>
    <property type="match status" value="1"/>
</dbReference>
<evidence type="ECO:0000256" key="6">
    <source>
        <dbReference type="ARBA" id="ARBA00022793"/>
    </source>
</evidence>
<evidence type="ECO:0000256" key="8">
    <source>
        <dbReference type="ARBA" id="ARBA00023239"/>
    </source>
</evidence>
<comment type="catalytic activity">
    <reaction evidence="9 10">
        <text>oxaloacetate + ATP = phosphoenolpyruvate + ADP + CO2</text>
        <dbReference type="Rhea" id="RHEA:18617"/>
        <dbReference type="ChEBI" id="CHEBI:16452"/>
        <dbReference type="ChEBI" id="CHEBI:16526"/>
        <dbReference type="ChEBI" id="CHEBI:30616"/>
        <dbReference type="ChEBI" id="CHEBI:58702"/>
        <dbReference type="ChEBI" id="CHEBI:456216"/>
        <dbReference type="EC" id="4.1.1.49"/>
    </reaction>
</comment>
<keyword evidence="11" id="KW-0808">Transferase</keyword>
<evidence type="ECO:0000256" key="4">
    <source>
        <dbReference type="ARBA" id="ARBA00022432"/>
    </source>
</evidence>
<dbReference type="GO" id="GO:0046872">
    <property type="term" value="F:metal ion binding"/>
    <property type="evidence" value="ECO:0007669"/>
    <property type="project" value="UniProtKB-KW"/>
</dbReference>
<feature type="binding site" evidence="10">
    <location>
        <position position="215"/>
    </location>
    <ligand>
        <name>ATP</name>
        <dbReference type="ChEBI" id="CHEBI:30616"/>
    </ligand>
</feature>
<dbReference type="CDD" id="cd00484">
    <property type="entry name" value="PEPCK_ATP"/>
    <property type="match status" value="1"/>
</dbReference>
<dbReference type="NCBIfam" id="TIGR00224">
    <property type="entry name" value="pckA"/>
    <property type="match status" value="1"/>
</dbReference>
<keyword evidence="11" id="KW-0670">Pyruvate</keyword>
<evidence type="ECO:0000256" key="2">
    <source>
        <dbReference type="ARBA" id="ARBA00006052"/>
    </source>
</evidence>
<dbReference type="PANTHER" id="PTHR30031:SF0">
    <property type="entry name" value="PHOSPHOENOLPYRUVATE CARBOXYKINASE (ATP)"/>
    <property type="match status" value="1"/>
</dbReference>
<feature type="binding site" evidence="10">
    <location>
        <begin position="231"/>
        <end position="239"/>
    </location>
    <ligand>
        <name>ATP</name>
        <dbReference type="ChEBI" id="CHEBI:30616"/>
    </ligand>
</feature>
<comment type="subcellular location">
    <subcellularLocation>
        <location evidence="10">Cytoplasm</location>
    </subcellularLocation>
</comment>
<dbReference type="InterPro" id="IPR001272">
    <property type="entry name" value="PEP_carboxykinase_ATP"/>
</dbReference>
<dbReference type="InterPro" id="IPR013035">
    <property type="entry name" value="PEP_carboxykinase_C"/>
</dbReference>
<evidence type="ECO:0000256" key="3">
    <source>
        <dbReference type="ARBA" id="ARBA00012363"/>
    </source>
</evidence>
<feature type="binding site" evidence="10">
    <location>
        <position position="196"/>
    </location>
    <ligand>
        <name>Mn(2+)</name>
        <dbReference type="ChEBI" id="CHEBI:29035"/>
    </ligand>
</feature>
<sequence>MKHEKSLGKIGLKGLHHIFWDEPVSVLVEEALHRHEGCLAENGALVVETGAPSGRSPKDKYLVKTRDTGDVWWGSVNRPLAPEVWDRLMAYARSYLQGREVFVFNGFAGADPDHRLQVRVIAERAWHALFARTLFIVPKPDEVLHDPPDFTVLNVCGLKALDYKALGLNSGIFVVINFAERMILIGGTNYAGEIKKSIFTVLNYLLPKKGILPMHCSANVGKQGDTALFFGLSGTGKTTLSADPDRRLIGDDEHGWTNHGVFNFEGGCYAKCIKLSRENEPQIYNALRFGSVLENVILDDRRCPDFDDGSLTENTRATYPVAYIDNCVQEGMGGHPKNIFFLAADAFGVLPPIARLSSEQAMYHFLSGYTAKLAGTEAGVVEPTTTFSACFGAPFLVHHPFTYAQMLGEKMRQHDTRLWLVNTGWSGGGYGIGKRMKIGYTRALLSAALSGALDHVGYVPDPVFGLQVPQECPGVPADILQPRNTWTDKGAYDRAAADLARKFVENFKAFEDRVAPEVIQAGPRLEGIARAAS</sequence>
<evidence type="ECO:0000313" key="12">
    <source>
        <dbReference type="Proteomes" id="UP000252355"/>
    </source>
</evidence>
<dbReference type="GO" id="GO:0005524">
    <property type="term" value="F:ATP binding"/>
    <property type="evidence" value="ECO:0007669"/>
    <property type="project" value="UniProtKB-UniRule"/>
</dbReference>
<feature type="binding site" evidence="10">
    <location>
        <position position="196"/>
    </location>
    <ligand>
        <name>substrate</name>
    </ligand>
</feature>
<feature type="binding site" evidence="10">
    <location>
        <position position="55"/>
    </location>
    <ligand>
        <name>substrate</name>
    </ligand>
</feature>
<dbReference type="UniPathway" id="UPA00138"/>
<comment type="caution">
    <text evidence="11">The sequence shown here is derived from an EMBL/GenBank/DDBJ whole genome shotgun (WGS) entry which is preliminary data.</text>
</comment>
<dbReference type="HAMAP" id="MF_00453">
    <property type="entry name" value="PEPCK_ATP"/>
    <property type="match status" value="1"/>
</dbReference>
<feature type="binding site" evidence="10">
    <location>
        <position position="252"/>
    </location>
    <ligand>
        <name>Mn(2+)</name>
        <dbReference type="ChEBI" id="CHEBI:29035"/>
    </ligand>
</feature>
<protein>
    <recommendedName>
        <fullName evidence="3 10">Phosphoenolpyruvate carboxykinase (ATP)</fullName>
        <shortName evidence="10">PCK</shortName>
        <shortName evidence="10">PEP carboxykinase</shortName>
        <shortName evidence="10">PEPCK</shortName>
        <ecNumber evidence="3 10">4.1.1.49</ecNumber>
    </recommendedName>
</protein>
<dbReference type="GO" id="GO:0004612">
    <property type="term" value="F:phosphoenolpyruvate carboxykinase (ATP) activity"/>
    <property type="evidence" value="ECO:0007669"/>
    <property type="project" value="UniProtKB-UniRule"/>
</dbReference>
<name>A0A367ZWR9_9BACT</name>
<keyword evidence="10" id="KW-0963">Cytoplasm</keyword>
<dbReference type="PANTHER" id="PTHR30031">
    <property type="entry name" value="PHOSPHOENOLPYRUVATE CARBOXYKINASE ATP"/>
    <property type="match status" value="1"/>
</dbReference>
<feature type="binding site" evidence="10">
    <location>
        <position position="316"/>
    </location>
    <ligand>
        <name>ATP</name>
        <dbReference type="ChEBI" id="CHEBI:30616"/>
    </ligand>
</feature>
<dbReference type="SUPFAM" id="SSF53795">
    <property type="entry name" value="PEP carboxykinase-like"/>
    <property type="match status" value="1"/>
</dbReference>
<dbReference type="GO" id="GO:0006094">
    <property type="term" value="P:gluconeogenesis"/>
    <property type="evidence" value="ECO:0007669"/>
    <property type="project" value="UniProtKB-UniRule"/>
</dbReference>
<dbReference type="Gene3D" id="3.90.228.20">
    <property type="match status" value="1"/>
</dbReference>
<evidence type="ECO:0000256" key="10">
    <source>
        <dbReference type="HAMAP-Rule" id="MF_00453"/>
    </source>
</evidence>
<keyword evidence="11" id="KW-0418">Kinase</keyword>
<keyword evidence="6 10" id="KW-0210">Decarboxylase</keyword>
<feature type="binding site" evidence="10">
    <location>
        <position position="280"/>
    </location>
    <ligand>
        <name>ATP</name>
        <dbReference type="ChEBI" id="CHEBI:30616"/>
    </ligand>
</feature>
<reference evidence="11 12" key="1">
    <citation type="submission" date="2018-05" db="EMBL/GenBank/DDBJ databases">
        <title>A metagenomic window into the 2 km-deep terrestrial subsurface aquifer revealed taxonomically and functionally diverse microbial community comprising novel uncultured bacterial lineages.</title>
        <authorList>
            <person name="Kadnikov V.V."/>
            <person name="Mardanov A.V."/>
            <person name="Beletsky A.V."/>
            <person name="Banks D."/>
            <person name="Pimenov N.V."/>
            <person name="Frank Y.A."/>
            <person name="Karnachuk O.V."/>
            <person name="Ravin N.V."/>
        </authorList>
    </citation>
    <scope>NUCLEOTIDE SEQUENCE [LARGE SCALE GENOMIC DNA]</scope>
    <source>
        <strain evidence="11">BY5</strain>
    </source>
</reference>
<keyword evidence="10" id="KW-0464">Manganese</keyword>
<keyword evidence="10" id="KW-0479">Metal-binding</keyword>
<feature type="binding site" evidence="10">
    <location>
        <position position="441"/>
    </location>
    <ligand>
        <name>ATP</name>
        <dbReference type="ChEBI" id="CHEBI:30616"/>
    </ligand>
</feature>
<evidence type="ECO:0000256" key="1">
    <source>
        <dbReference type="ARBA" id="ARBA00004742"/>
    </source>
</evidence>
<comment type="pathway">
    <text evidence="1 10">Carbohydrate biosynthesis; gluconeogenesis.</text>
</comment>
<dbReference type="InterPro" id="IPR015994">
    <property type="entry name" value="PEPCK_ATP_CS"/>
</dbReference>
<evidence type="ECO:0000256" key="5">
    <source>
        <dbReference type="ARBA" id="ARBA00022741"/>
    </source>
</evidence>
<keyword evidence="8 10" id="KW-0456">Lyase</keyword>
<dbReference type="Gene3D" id="2.170.8.10">
    <property type="entry name" value="Phosphoenolpyruvate Carboxykinase, domain 2"/>
    <property type="match status" value="1"/>
</dbReference>
<keyword evidence="5 10" id="KW-0547">Nucleotide-binding</keyword>
<dbReference type="GO" id="GO:0005829">
    <property type="term" value="C:cytosol"/>
    <property type="evidence" value="ECO:0007669"/>
    <property type="project" value="TreeGrafter"/>
</dbReference>
<dbReference type="Gene3D" id="3.40.449.10">
    <property type="entry name" value="Phosphoenolpyruvate Carboxykinase, domain 1"/>
    <property type="match status" value="1"/>
</dbReference>
<dbReference type="GO" id="GO:0016301">
    <property type="term" value="F:kinase activity"/>
    <property type="evidence" value="ECO:0007669"/>
    <property type="project" value="UniProtKB-KW"/>
</dbReference>
<feature type="binding site" evidence="10">
    <location>
        <position position="316"/>
    </location>
    <ligand>
        <name>substrate</name>
    </ligand>
</feature>
<dbReference type="Pfam" id="PF01293">
    <property type="entry name" value="PEPCK_ATP"/>
    <property type="match status" value="1"/>
</dbReference>
<dbReference type="AlphaFoldDB" id="A0A367ZWR9"/>
<proteinExistence type="inferred from homology"/>
<comment type="caution">
    <text evidence="10">Lacks conserved residue(s) required for the propagation of feature annotation.</text>
</comment>
<comment type="cofactor">
    <cofactor evidence="10">
        <name>Mn(2+)</name>
        <dbReference type="ChEBI" id="CHEBI:29035"/>
    </cofactor>
    <text evidence="10">Binds 1 Mn(2+) ion per subunit.</text>
</comment>
<dbReference type="NCBIfam" id="NF006820">
    <property type="entry name" value="PRK09344.1-2"/>
    <property type="match status" value="1"/>
</dbReference>
<feature type="binding site" evidence="10">
    <location>
        <position position="190"/>
    </location>
    <ligand>
        <name>substrate</name>
    </ligand>
</feature>
<feature type="binding site" evidence="10">
    <location>
        <position position="215"/>
    </location>
    <ligand>
        <name>Mn(2+)</name>
        <dbReference type="ChEBI" id="CHEBI:29035"/>
    </ligand>
</feature>
<gene>
    <name evidence="10" type="primary">pckA</name>
    <name evidence="11" type="ORF">OZSIB_0926</name>
</gene>